<proteinExistence type="predicted"/>
<reference evidence="1" key="1">
    <citation type="submission" date="2021-06" db="EMBL/GenBank/DDBJ databases">
        <authorList>
            <person name="Kallberg Y."/>
            <person name="Tangrot J."/>
            <person name="Rosling A."/>
        </authorList>
    </citation>
    <scope>NUCLEOTIDE SEQUENCE</scope>
    <source>
        <strain evidence="1">CL551</strain>
    </source>
</reference>
<gene>
    <name evidence="1" type="ORF">AMORRO_LOCUS9884</name>
</gene>
<evidence type="ECO:0000313" key="2">
    <source>
        <dbReference type="Proteomes" id="UP000789342"/>
    </source>
</evidence>
<sequence>NQTSNSSSHKETNCNYELISPSEKFDNSITLNHAIKVYQGAQIRQNWPNPFEIDFLDIKEPNDVATISCRIGDLIIPYAILDTGANDSLYTNNIPEYLGIKIDKKNVHKLTGTEEDSITVSEKEISVIPTKKDRNGKDISIMILGTKWQYRVGWDPIVKGEFTATHNGKTITIPLSTRKELRNAFNTKKLQMSEELEKALFTSVQTNSEFIEYYNDLRNQYKEEIDSILSN</sequence>
<dbReference type="EMBL" id="CAJVPV010010244">
    <property type="protein sequence ID" value="CAG8649279.1"/>
    <property type="molecule type" value="Genomic_DNA"/>
</dbReference>
<organism evidence="1 2">
    <name type="scientific">Acaulospora morrowiae</name>
    <dbReference type="NCBI Taxonomy" id="94023"/>
    <lineage>
        <taxon>Eukaryota</taxon>
        <taxon>Fungi</taxon>
        <taxon>Fungi incertae sedis</taxon>
        <taxon>Mucoromycota</taxon>
        <taxon>Glomeromycotina</taxon>
        <taxon>Glomeromycetes</taxon>
        <taxon>Diversisporales</taxon>
        <taxon>Acaulosporaceae</taxon>
        <taxon>Acaulospora</taxon>
    </lineage>
</organism>
<keyword evidence="2" id="KW-1185">Reference proteome</keyword>
<feature type="non-terminal residue" evidence="1">
    <location>
        <position position="231"/>
    </location>
</feature>
<dbReference type="AlphaFoldDB" id="A0A9N9H194"/>
<dbReference type="Proteomes" id="UP000789342">
    <property type="component" value="Unassembled WGS sequence"/>
</dbReference>
<dbReference type="OrthoDB" id="2430591at2759"/>
<evidence type="ECO:0000313" key="1">
    <source>
        <dbReference type="EMBL" id="CAG8649279.1"/>
    </source>
</evidence>
<comment type="caution">
    <text evidence="1">The sequence shown here is derived from an EMBL/GenBank/DDBJ whole genome shotgun (WGS) entry which is preliminary data.</text>
</comment>
<protein>
    <submittedName>
        <fullName evidence="1">10478_t:CDS:1</fullName>
    </submittedName>
</protein>
<name>A0A9N9H194_9GLOM</name>
<accession>A0A9N9H194</accession>